<gene>
    <name evidence="1" type="ORF">Abci_009_040</name>
    <name evidence="2" type="ORF">ACI01nite_26250</name>
</gene>
<organism evidence="1 3">
    <name type="scientific">Acetobacter cibinongensis</name>
    <dbReference type="NCBI Taxonomy" id="146475"/>
    <lineage>
        <taxon>Bacteria</taxon>
        <taxon>Pseudomonadati</taxon>
        <taxon>Pseudomonadota</taxon>
        <taxon>Alphaproteobacteria</taxon>
        <taxon>Acetobacterales</taxon>
        <taxon>Acetobacteraceae</taxon>
        <taxon>Acetobacter</taxon>
    </lineage>
</organism>
<comment type="caution">
    <text evidence="1">The sequence shown here is derived from an EMBL/GenBank/DDBJ whole genome shotgun (WGS) entry which is preliminary data.</text>
</comment>
<accession>A0A0D6N336</accession>
<evidence type="ECO:0000313" key="2">
    <source>
        <dbReference type="EMBL" id="GEL60023.1"/>
    </source>
</evidence>
<evidence type="ECO:0000313" key="4">
    <source>
        <dbReference type="Proteomes" id="UP000321891"/>
    </source>
</evidence>
<accession>A0A6N3SUH3</accession>
<sequence length="63" mass="6825">MSSRQSMQKQVSVQMYDTQASHHSTQTLKLLVKILAHHAALAHVTATRPPCVASKKPSSTAKA</sequence>
<dbReference type="EMBL" id="BJVU01000020">
    <property type="protein sequence ID" value="GEL60023.1"/>
    <property type="molecule type" value="Genomic_DNA"/>
</dbReference>
<reference evidence="2 4" key="2">
    <citation type="submission" date="2019-07" db="EMBL/GenBank/DDBJ databases">
        <title>Whole genome shotgun sequence of Acetobacter cibinongensis NBRC 16605.</title>
        <authorList>
            <person name="Hosoyama A."/>
            <person name="Uohara A."/>
            <person name="Ohji S."/>
            <person name="Ichikawa N."/>
        </authorList>
    </citation>
    <scope>NUCLEOTIDE SEQUENCE [LARGE SCALE GENOMIC DNA]</scope>
    <source>
        <strain evidence="2 4">NBRC 16605</strain>
    </source>
</reference>
<dbReference type="EMBL" id="BAMV01000009">
    <property type="protein sequence ID" value="GAN60135.1"/>
    <property type="molecule type" value="Genomic_DNA"/>
</dbReference>
<evidence type="ECO:0000313" key="1">
    <source>
        <dbReference type="EMBL" id="GAN60135.1"/>
    </source>
</evidence>
<protein>
    <submittedName>
        <fullName evidence="1">Uncharacterized protein</fullName>
    </submittedName>
</protein>
<reference evidence="1 3" key="1">
    <citation type="submission" date="2012-11" db="EMBL/GenBank/DDBJ databases">
        <title>Whole genome sequence of Acetobacter cibinongensis 4H-1.</title>
        <authorList>
            <person name="Azuma Y."/>
            <person name="Higashiura N."/>
            <person name="Hirakawa H."/>
            <person name="Matsushita K."/>
        </authorList>
    </citation>
    <scope>NUCLEOTIDE SEQUENCE [LARGE SCALE GENOMIC DNA]</scope>
    <source>
        <strain evidence="1 3">4H-1</strain>
    </source>
</reference>
<keyword evidence="4" id="KW-1185">Reference proteome</keyword>
<evidence type="ECO:0000313" key="3">
    <source>
        <dbReference type="Proteomes" id="UP000032671"/>
    </source>
</evidence>
<dbReference type="Proteomes" id="UP000032671">
    <property type="component" value="Unassembled WGS sequence"/>
</dbReference>
<name>A0A0D6N336_9PROT</name>
<dbReference type="AlphaFoldDB" id="A0A0D6N336"/>
<dbReference type="Proteomes" id="UP000321891">
    <property type="component" value="Unassembled WGS sequence"/>
</dbReference>
<proteinExistence type="predicted"/>